<evidence type="ECO:0000313" key="4">
    <source>
        <dbReference type="Proteomes" id="UP000321798"/>
    </source>
</evidence>
<feature type="transmembrane region" description="Helical" evidence="2">
    <location>
        <begin position="164"/>
        <end position="183"/>
    </location>
</feature>
<keyword evidence="2" id="KW-1133">Transmembrane helix</keyword>
<feature type="transmembrane region" description="Helical" evidence="2">
    <location>
        <begin position="97"/>
        <end position="116"/>
    </location>
</feature>
<evidence type="ECO:0000256" key="1">
    <source>
        <dbReference type="SAM" id="MobiDB-lite"/>
    </source>
</evidence>
<comment type="caution">
    <text evidence="3">The sequence shown here is derived from an EMBL/GenBank/DDBJ whole genome shotgun (WGS) entry which is preliminary data.</text>
</comment>
<dbReference type="RefSeq" id="WP_146954048.1">
    <property type="nucleotide sequence ID" value="NZ_BAABBJ010000014.1"/>
</dbReference>
<feature type="compositionally biased region" description="Pro residues" evidence="1">
    <location>
        <begin position="1"/>
        <end position="14"/>
    </location>
</feature>
<keyword evidence="2" id="KW-0472">Membrane</keyword>
<dbReference type="Proteomes" id="UP000321798">
    <property type="component" value="Unassembled WGS sequence"/>
</dbReference>
<dbReference type="EMBL" id="BKAL01000011">
    <property type="protein sequence ID" value="GEP70272.1"/>
    <property type="molecule type" value="Genomic_DNA"/>
</dbReference>
<accession>A0A512PGI9</accession>
<proteinExistence type="predicted"/>
<name>A0A512PGI9_9CELL</name>
<feature type="compositionally biased region" description="Pro residues" evidence="1">
    <location>
        <begin position="250"/>
        <end position="262"/>
    </location>
</feature>
<sequence length="278" mass="28086">MSTSDAPPPTPSTPSTPVRSEGAPPDASPADSSGTSPSPAVPRPAAPPAASPDAATPAPKVPAPPTGAHRDPASQVPDAELFPAPNAPFTTTFGTHVLGAVLGLLLAPIGMGVTLLGQSRILVAQVDGWTASADLAGIVLVTIGLLLLGTVLVLALWTPALPTAGGLLLTVAGGVYLYAPWFARERTLVVLPSEHWHVTLTQVTVAGTSGTVLVTGFLLLVAGLVAIAARRQGIHLGVFRERHHPGRATLPPPRSPRPPTTPPTTATTPPTTTTPPAG</sequence>
<feature type="compositionally biased region" description="Pro residues" evidence="1">
    <location>
        <begin position="39"/>
        <end position="50"/>
    </location>
</feature>
<keyword evidence="4" id="KW-1185">Reference proteome</keyword>
<feature type="transmembrane region" description="Helical" evidence="2">
    <location>
        <begin position="203"/>
        <end position="229"/>
    </location>
</feature>
<evidence type="ECO:0000313" key="3">
    <source>
        <dbReference type="EMBL" id="GEP70272.1"/>
    </source>
</evidence>
<feature type="compositionally biased region" description="Low complexity" evidence="1">
    <location>
        <begin position="263"/>
        <end position="278"/>
    </location>
</feature>
<feature type="region of interest" description="Disordered" evidence="1">
    <location>
        <begin position="244"/>
        <end position="278"/>
    </location>
</feature>
<dbReference type="AlphaFoldDB" id="A0A512PGI9"/>
<feature type="region of interest" description="Disordered" evidence="1">
    <location>
        <begin position="1"/>
        <end position="82"/>
    </location>
</feature>
<reference evidence="3 4" key="1">
    <citation type="submission" date="2019-07" db="EMBL/GenBank/DDBJ databases">
        <title>Whole genome shotgun sequence of Cellulomonas soli NBRC 109434.</title>
        <authorList>
            <person name="Hosoyama A."/>
            <person name="Uohara A."/>
            <person name="Ohji S."/>
            <person name="Ichikawa N."/>
        </authorList>
    </citation>
    <scope>NUCLEOTIDE SEQUENCE [LARGE SCALE GENOMIC DNA]</scope>
    <source>
        <strain evidence="3 4">NBRC 109434</strain>
    </source>
</reference>
<evidence type="ECO:0000256" key="2">
    <source>
        <dbReference type="SAM" id="Phobius"/>
    </source>
</evidence>
<keyword evidence="2" id="KW-0812">Transmembrane</keyword>
<organism evidence="3 4">
    <name type="scientific">Cellulomonas soli</name>
    <dbReference type="NCBI Taxonomy" id="931535"/>
    <lineage>
        <taxon>Bacteria</taxon>
        <taxon>Bacillati</taxon>
        <taxon>Actinomycetota</taxon>
        <taxon>Actinomycetes</taxon>
        <taxon>Micrococcales</taxon>
        <taxon>Cellulomonadaceae</taxon>
        <taxon>Cellulomonas</taxon>
    </lineage>
</organism>
<protein>
    <submittedName>
        <fullName evidence="3">Uncharacterized protein</fullName>
    </submittedName>
</protein>
<feature type="transmembrane region" description="Helical" evidence="2">
    <location>
        <begin position="136"/>
        <end position="157"/>
    </location>
</feature>
<gene>
    <name evidence="3" type="ORF">CSO01_29870</name>
</gene>